<evidence type="ECO:0000256" key="2">
    <source>
        <dbReference type="SAM" id="SignalP"/>
    </source>
</evidence>
<evidence type="ECO:0000313" key="4">
    <source>
        <dbReference type="Proteomes" id="UP000250572"/>
    </source>
</evidence>
<organism evidence="3 4">
    <name type="scientific">Gambusia affinis</name>
    <name type="common">Western mosquitofish</name>
    <name type="synonym">Heterandria affinis</name>
    <dbReference type="NCBI Taxonomy" id="33528"/>
    <lineage>
        <taxon>Eukaryota</taxon>
        <taxon>Metazoa</taxon>
        <taxon>Chordata</taxon>
        <taxon>Craniata</taxon>
        <taxon>Vertebrata</taxon>
        <taxon>Euteleostomi</taxon>
        <taxon>Actinopterygii</taxon>
        <taxon>Neopterygii</taxon>
        <taxon>Teleostei</taxon>
        <taxon>Neoteleostei</taxon>
        <taxon>Acanthomorphata</taxon>
        <taxon>Ovalentaria</taxon>
        <taxon>Atherinomorphae</taxon>
        <taxon>Cyprinodontiformes</taxon>
        <taxon>Poeciliidae</taxon>
        <taxon>Poeciliinae</taxon>
        <taxon>Gambusia</taxon>
    </lineage>
</organism>
<protein>
    <recommendedName>
        <fullName evidence="5">G-protein coupled receptors family 1 profile domain-containing protein</fullName>
    </recommendedName>
</protein>
<dbReference type="Proteomes" id="UP000250572">
    <property type="component" value="Unassembled WGS sequence"/>
</dbReference>
<keyword evidence="1" id="KW-1133">Transmembrane helix</keyword>
<comment type="caution">
    <text evidence="3">The sequence shown here is derived from an EMBL/GenBank/DDBJ whole genome shotgun (WGS) entry which is preliminary data.</text>
</comment>
<keyword evidence="1" id="KW-0812">Transmembrane</keyword>
<feature type="chain" id="PRO_5016358533" description="G-protein coupled receptors family 1 profile domain-containing protein" evidence="2">
    <location>
        <begin position="20"/>
        <end position="414"/>
    </location>
</feature>
<feature type="transmembrane region" description="Helical" evidence="1">
    <location>
        <begin position="322"/>
        <end position="341"/>
    </location>
</feature>
<dbReference type="AlphaFoldDB" id="A0A315VMK4"/>
<dbReference type="EMBL" id="NHOQ01001447">
    <property type="protein sequence ID" value="PWA24306.1"/>
    <property type="molecule type" value="Genomic_DNA"/>
</dbReference>
<feature type="non-terminal residue" evidence="3">
    <location>
        <position position="414"/>
    </location>
</feature>
<keyword evidence="2" id="KW-0732">Signal</keyword>
<keyword evidence="4" id="KW-1185">Reference proteome</keyword>
<sequence length="414" mass="46932">MTTFTFGFLTLCTWIISSGTWSGLDQPTEFRQDEQNEALSISCKRSVLHISNKTKPTLAFKGGAVSLLCVLHDSWLHLLHNVNETEEKRGMCKCEVLQFEVHFLSKTVCLLHKMEVEAAVRCAQTTSFVQLHHWRTVYSFNIFKEGNPKSNILQDSVCADFKTGLLNCQILKLCAVSSDVSDRVCQRVCCCKIFSMLFPASCSKEACMLQEEMCSFHVCTKTWNVHSVCSRCVGRFFLATGLLVLIYTNRLKTNSAASAPDSNATVGMLLTTAMRRSSDWFWTAFHLVCVLAKTINVLIVCKAVHLVLNRFLNLCLKSMPRPVTVLIFLMTFNITLLNTNLRHGFLDVSMEGRVESALRPLRVVLAQFEFLASLYCLFALLPFLLQFILTKLNYSYVLLHLQLVTHPQRLQTPR</sequence>
<evidence type="ECO:0000313" key="3">
    <source>
        <dbReference type="EMBL" id="PWA24306.1"/>
    </source>
</evidence>
<reference evidence="3 4" key="1">
    <citation type="journal article" date="2018" name="G3 (Bethesda)">
        <title>A High-Quality Reference Genome for the Invasive Mosquitofish Gambusia affinis Using a Chicago Library.</title>
        <authorList>
            <person name="Hoffberg S.L."/>
            <person name="Troendle N.J."/>
            <person name="Glenn T.C."/>
            <person name="Mahmud O."/>
            <person name="Louha S."/>
            <person name="Chalopin D."/>
            <person name="Bennetzen J.L."/>
            <person name="Mauricio R."/>
        </authorList>
    </citation>
    <scope>NUCLEOTIDE SEQUENCE [LARGE SCALE GENOMIC DNA]</scope>
    <source>
        <strain evidence="3">NE01/NJP1002.9</strain>
        <tissue evidence="3">Muscle</tissue>
    </source>
</reference>
<accession>A0A315VMK4</accession>
<name>A0A315VMK4_GAMAF</name>
<gene>
    <name evidence="3" type="ORF">CCH79_00020173</name>
</gene>
<keyword evidence="1" id="KW-0472">Membrane</keyword>
<evidence type="ECO:0008006" key="5">
    <source>
        <dbReference type="Google" id="ProtNLM"/>
    </source>
</evidence>
<feature type="transmembrane region" description="Helical" evidence="1">
    <location>
        <begin position="280"/>
        <end position="301"/>
    </location>
</feature>
<feature type="signal peptide" evidence="2">
    <location>
        <begin position="1"/>
        <end position="19"/>
    </location>
</feature>
<proteinExistence type="predicted"/>
<evidence type="ECO:0000256" key="1">
    <source>
        <dbReference type="SAM" id="Phobius"/>
    </source>
</evidence>
<feature type="transmembrane region" description="Helical" evidence="1">
    <location>
        <begin position="361"/>
        <end position="385"/>
    </location>
</feature>